<evidence type="ECO:0000313" key="2">
    <source>
        <dbReference type="Proteomes" id="UP000183047"/>
    </source>
</evidence>
<proteinExistence type="predicted"/>
<evidence type="ECO:0000313" key="1">
    <source>
        <dbReference type="EMBL" id="SCY49932.1"/>
    </source>
</evidence>
<name>A0A1G5GEB7_9FIRM</name>
<protein>
    <submittedName>
        <fullName evidence="1">Uncharacterized protein</fullName>
    </submittedName>
</protein>
<keyword evidence="2" id="KW-1185">Reference proteome</keyword>
<dbReference type="EMBL" id="FMUR01000020">
    <property type="protein sequence ID" value="SCY49932.1"/>
    <property type="molecule type" value="Genomic_DNA"/>
</dbReference>
<dbReference type="Proteomes" id="UP000183047">
    <property type="component" value="Unassembled WGS sequence"/>
</dbReference>
<sequence length="69" mass="7381">MKCPKCGNENCSIINETTTKGKDFSAGKGCLGALLLGPLGILCGGCGKGKQTMNINYWVCNKCGYKWKM</sequence>
<accession>A0A1G5GEB7</accession>
<dbReference type="AlphaFoldDB" id="A0A1G5GEB7"/>
<organism evidence="1 2">
    <name type="scientific">Butyrivibrio hungatei</name>
    <dbReference type="NCBI Taxonomy" id="185008"/>
    <lineage>
        <taxon>Bacteria</taxon>
        <taxon>Bacillati</taxon>
        <taxon>Bacillota</taxon>
        <taxon>Clostridia</taxon>
        <taxon>Lachnospirales</taxon>
        <taxon>Lachnospiraceae</taxon>
        <taxon>Butyrivibrio</taxon>
    </lineage>
</organism>
<gene>
    <name evidence="1" type="ORF">SAMN02910451_02842</name>
</gene>
<reference evidence="2" key="1">
    <citation type="submission" date="2016-10" db="EMBL/GenBank/DDBJ databases">
        <authorList>
            <person name="Varghese N."/>
            <person name="Submissions S."/>
        </authorList>
    </citation>
    <scope>NUCLEOTIDE SEQUENCE [LARGE SCALE GENOMIC DNA]</scope>
    <source>
        <strain evidence="2">XBD2006</strain>
    </source>
</reference>
<dbReference type="RefSeq" id="WP_083334632.1">
    <property type="nucleotide sequence ID" value="NZ_FMUR01000020.1"/>
</dbReference>